<feature type="domain" description="DUF11" evidence="2">
    <location>
        <begin position="56"/>
        <end position="168"/>
    </location>
</feature>
<dbReference type="SUPFAM" id="SSF50985">
    <property type="entry name" value="RCC1/BLIP-II"/>
    <property type="match status" value="2"/>
</dbReference>
<dbReference type="EMBL" id="CP063849">
    <property type="protein sequence ID" value="QOY88031.1"/>
    <property type="molecule type" value="Genomic_DNA"/>
</dbReference>
<feature type="domain" description="Bacterial repeat" evidence="3">
    <location>
        <begin position="1098"/>
        <end position="1165"/>
    </location>
</feature>
<evidence type="ECO:0008006" key="6">
    <source>
        <dbReference type="Google" id="ProtNLM"/>
    </source>
</evidence>
<feature type="domain" description="Bacterial repeat" evidence="3">
    <location>
        <begin position="551"/>
        <end position="618"/>
    </location>
</feature>
<dbReference type="GO" id="GO:0005085">
    <property type="term" value="F:guanyl-nucleotide exchange factor activity"/>
    <property type="evidence" value="ECO:0007669"/>
    <property type="project" value="TreeGrafter"/>
</dbReference>
<dbReference type="RefSeq" id="WP_194449694.1">
    <property type="nucleotide sequence ID" value="NZ_CP063849.1"/>
</dbReference>
<dbReference type="PROSITE" id="PS00626">
    <property type="entry name" value="RCC1_2"/>
    <property type="match status" value="4"/>
</dbReference>
<dbReference type="Pfam" id="PF01345">
    <property type="entry name" value="DUF11"/>
    <property type="match status" value="1"/>
</dbReference>
<evidence type="ECO:0000313" key="4">
    <source>
        <dbReference type="EMBL" id="QOY88031.1"/>
    </source>
</evidence>
<dbReference type="InterPro" id="IPR051553">
    <property type="entry name" value="Ran_GTPase-activating"/>
</dbReference>
<keyword evidence="5" id="KW-1185">Reference proteome</keyword>
<protein>
    <recommendedName>
        <fullName evidence="6">DUF11 domain-containing protein</fullName>
    </recommendedName>
</protein>
<dbReference type="InterPro" id="IPR009091">
    <property type="entry name" value="RCC1/BLIP-II"/>
</dbReference>
<accession>A0A7S7NQV1</accession>
<dbReference type="GO" id="GO:0005737">
    <property type="term" value="C:cytoplasm"/>
    <property type="evidence" value="ECO:0007669"/>
    <property type="project" value="TreeGrafter"/>
</dbReference>
<evidence type="ECO:0000259" key="2">
    <source>
        <dbReference type="Pfam" id="PF01345"/>
    </source>
</evidence>
<dbReference type="InterPro" id="IPR000408">
    <property type="entry name" value="Reg_chr_condens"/>
</dbReference>
<reference evidence="4 5" key="1">
    <citation type="submission" date="2020-10" db="EMBL/GenBank/DDBJ databases">
        <title>Complete genome sequence of Paludibaculum fermentans P105T, a facultatively anaerobic acidobacterium capable of dissimilatory Fe(III) reduction.</title>
        <authorList>
            <person name="Dedysh S.N."/>
            <person name="Beletsky A.V."/>
            <person name="Kulichevskaya I.S."/>
            <person name="Mardanov A.V."/>
            <person name="Ravin N.V."/>
        </authorList>
    </citation>
    <scope>NUCLEOTIDE SEQUENCE [LARGE SCALE GENOMIC DNA]</scope>
    <source>
        <strain evidence="4 5">P105</strain>
    </source>
</reference>
<dbReference type="InterPro" id="IPR044060">
    <property type="entry name" value="Bacterial_rp_domain"/>
</dbReference>
<sequence>MRNSAASISALVSCLILAVHPCSAQVQVQRGLQEPVSLIPGQGAVQRPLGAAAGPDLNIQVTHTSSFLRGQTNAVYLIRVTNVGGGATSGTIAVVESMPSGISIASMSGPGWTCAASTCSRTDSFAAGQMLPTITVLATVGANAPGSINNLVTVSGGGDSNISDNVATDATSIASEGWLYGQENGALPSVASLAPRTLSDAVAIAGSRLGGLALRKDGTVVQWVLDHSNNWPLPAGLKNVIAVAAGDTTFFALKSDGHVVAWSTSYPAPDTSSLSNIVSIVAGPNFALALSAEGTVQAVSLAMPAEVFIPAALSNVVQLSAGTGGAFVLTAQGKVVSWGGRVPPIPANLGTLVRVERVDLDTAAGIRADGTVVVWDKARTSELLTPPAGLNRVVALAGDSYVMALQDDGIVRAWGPSTSQVTPWPNVALAAGSLASARAIAGTPSFFLVILSAPPVILSVQVTAQHFDVKSYAVDSPKFAIDGIPATYYNAVRVAPGGTHTISTGQKQFSSGNGVEWNFASWSDGGAATHSIAIGSADAAYTLDFKPRVRLATSAGTGGTISPAGGYFDIGSSVLIQATPLPGFVFSKFTGGSLGTTGNNPARTVMNAPDQVTASFVAQTGTALRATLRGAGPFIQGQQNASFAGRVLNEGTTAVSGVSVTFTNVTIKSLWGTGWSCSGSTCSRADTLAAGQAFPAIQAVVSIPANTTSSIAPVMQVRSTNASIVEATAPTEVSGAGNAVLCWGDHAAGQCSLPNGLTNLTALAAGGRHTAALRGDGTVAAWGANDTQQSQVPFNLTSVIALAAGLDHTLALSSAGQVTAWGDNGSGQSSVPANLTNVLAIAAGAHHSLALTSSGSVAAWGANGSGQSSVPASVQNAVAIAAGGDHSLAVLGDGTVIAWGSNGAGESTVPANLAAVESVAAGTQFSLAALRNGTVAAWGNNPASIQAGIPANLQDVRQVAAGGAHALALQWNGTLQAWGANDKGQTTLPGSATQVAAVTAGLAHSAAITAVSPQAAVSFSTQPAGQAYAVDGVTYATAQTFHWSAGSTHTVEVAPIQPGATAGTRYVLQGWSDGGAATKRSFTLWESGTYSLTFKTQYLLTTTASAGGTIAPATGYLDSNYLVSITATPDGGYRFAGFSGDLTGSNGSQSLSMTAPRAVHAVFVPATPSADAVSVSPASGSGASGAFTATYSAGLGHTDLLFVQFLVAAAADGGGQPYCFLHYDVRGDGFWLYGDGGFFVGPVQPGTASAALQNKLCAINTQTSSVTGSGTTFTLNARPVFKTAATLNIYLRAYTTGDIDTGWVQRGTWTTAPTPIGNMGVQPASGSGAQQAFALTYQDPAGFAGAPAAWSQFLIAAATDGGGQPFCFVHYDHAGNSLWMYSSDVGFFLGPVSPGAASAALDSSACSVDPALTTIARPGEVVRVSVPVHLKAPMSGAKQMYMRMQDPLRRDSGWVAAGSWTIP</sequence>
<dbReference type="Gene3D" id="2.130.10.30">
    <property type="entry name" value="Regulator of chromosome condensation 1/beta-lactamase-inhibitor protein II"/>
    <property type="match status" value="4"/>
</dbReference>
<evidence type="ECO:0000259" key="3">
    <source>
        <dbReference type="Pfam" id="PF18998"/>
    </source>
</evidence>
<proteinExistence type="predicted"/>
<dbReference type="KEGG" id="pfer:IRI77_35735"/>
<dbReference type="InterPro" id="IPR001434">
    <property type="entry name" value="OmcB-like_DUF11"/>
</dbReference>
<dbReference type="PANTHER" id="PTHR45982">
    <property type="entry name" value="REGULATOR OF CHROMOSOME CONDENSATION"/>
    <property type="match status" value="1"/>
</dbReference>
<dbReference type="Pfam" id="PF18998">
    <property type="entry name" value="Flg_new_2"/>
    <property type="match status" value="2"/>
</dbReference>
<dbReference type="PROSITE" id="PS50012">
    <property type="entry name" value="RCC1_3"/>
    <property type="match status" value="6"/>
</dbReference>
<dbReference type="Proteomes" id="UP000593892">
    <property type="component" value="Chromosome"/>
</dbReference>
<evidence type="ECO:0000256" key="1">
    <source>
        <dbReference type="SAM" id="SignalP"/>
    </source>
</evidence>
<evidence type="ECO:0000313" key="5">
    <source>
        <dbReference type="Proteomes" id="UP000593892"/>
    </source>
</evidence>
<keyword evidence="1" id="KW-0732">Signal</keyword>
<dbReference type="Pfam" id="PF13540">
    <property type="entry name" value="RCC1_2"/>
    <property type="match status" value="6"/>
</dbReference>
<gene>
    <name evidence="4" type="ORF">IRI77_35735</name>
</gene>
<organism evidence="4 5">
    <name type="scientific">Paludibaculum fermentans</name>
    <dbReference type="NCBI Taxonomy" id="1473598"/>
    <lineage>
        <taxon>Bacteria</taxon>
        <taxon>Pseudomonadati</taxon>
        <taxon>Acidobacteriota</taxon>
        <taxon>Terriglobia</taxon>
        <taxon>Bryobacterales</taxon>
        <taxon>Bryobacteraceae</taxon>
        <taxon>Paludibaculum</taxon>
    </lineage>
</organism>
<feature type="chain" id="PRO_5032362217" description="DUF11 domain-containing protein" evidence="1">
    <location>
        <begin position="25"/>
        <end position="1463"/>
    </location>
</feature>
<dbReference type="PANTHER" id="PTHR45982:SF1">
    <property type="entry name" value="REGULATOR OF CHROMOSOME CONDENSATION"/>
    <property type="match status" value="1"/>
</dbReference>
<name>A0A7S7NQV1_PALFE</name>
<feature type="signal peptide" evidence="1">
    <location>
        <begin position="1"/>
        <end position="24"/>
    </location>
</feature>